<keyword evidence="2 6" id="KW-0812">Transmembrane</keyword>
<feature type="signal peptide" evidence="7">
    <location>
        <begin position="1"/>
        <end position="24"/>
    </location>
</feature>
<evidence type="ECO:0000256" key="5">
    <source>
        <dbReference type="SAM" id="MobiDB-lite"/>
    </source>
</evidence>
<feature type="chain" id="PRO_5043607995" description="Shisa N-terminal domain-containing protein" evidence="7">
    <location>
        <begin position="25"/>
        <end position="266"/>
    </location>
</feature>
<dbReference type="EMBL" id="JADWDJ010000002">
    <property type="protein sequence ID" value="KAG5284461.1"/>
    <property type="molecule type" value="Genomic_DNA"/>
</dbReference>
<feature type="transmembrane region" description="Helical" evidence="6">
    <location>
        <begin position="99"/>
        <end position="127"/>
    </location>
</feature>
<comment type="subcellular location">
    <subcellularLocation>
        <location evidence="1">Membrane</location>
    </subcellularLocation>
</comment>
<evidence type="ECO:0000256" key="4">
    <source>
        <dbReference type="ARBA" id="ARBA00023136"/>
    </source>
</evidence>
<dbReference type="PANTHER" id="PTHR31395">
    <property type="entry name" value="SHISA"/>
    <property type="match status" value="1"/>
</dbReference>
<evidence type="ECO:0000256" key="2">
    <source>
        <dbReference type="ARBA" id="ARBA00022692"/>
    </source>
</evidence>
<dbReference type="GO" id="GO:0016020">
    <property type="term" value="C:membrane"/>
    <property type="evidence" value="ECO:0007669"/>
    <property type="project" value="UniProtKB-SubCell"/>
</dbReference>
<evidence type="ECO:0000256" key="7">
    <source>
        <dbReference type="SAM" id="SignalP"/>
    </source>
</evidence>
<name>A0AAV6HES5_9TELE</name>
<proteinExistence type="predicted"/>
<feature type="region of interest" description="Disordered" evidence="5">
    <location>
        <begin position="131"/>
        <end position="181"/>
    </location>
</feature>
<dbReference type="Pfam" id="PF13908">
    <property type="entry name" value="Shisa_N"/>
    <property type="match status" value="1"/>
</dbReference>
<accession>A0AAV6HES5</accession>
<dbReference type="InterPro" id="IPR026910">
    <property type="entry name" value="Shisa"/>
</dbReference>
<evidence type="ECO:0000256" key="1">
    <source>
        <dbReference type="ARBA" id="ARBA00004370"/>
    </source>
</evidence>
<dbReference type="PANTHER" id="PTHR31395:SF18">
    <property type="entry name" value="PROTEIN SHISA-2 HOMOLOG PRECURSOR"/>
    <property type="match status" value="1"/>
</dbReference>
<protein>
    <recommendedName>
        <fullName evidence="8">Shisa N-terminal domain-containing protein</fullName>
    </recommendedName>
</protein>
<keyword evidence="7" id="KW-0732">Signal</keyword>
<feature type="compositionally biased region" description="Low complexity" evidence="5">
    <location>
        <begin position="157"/>
        <end position="172"/>
    </location>
</feature>
<organism evidence="9 10">
    <name type="scientific">Alosa alosa</name>
    <name type="common">allis shad</name>
    <dbReference type="NCBI Taxonomy" id="278164"/>
    <lineage>
        <taxon>Eukaryota</taxon>
        <taxon>Metazoa</taxon>
        <taxon>Chordata</taxon>
        <taxon>Craniata</taxon>
        <taxon>Vertebrata</taxon>
        <taxon>Euteleostomi</taxon>
        <taxon>Actinopterygii</taxon>
        <taxon>Neopterygii</taxon>
        <taxon>Teleostei</taxon>
        <taxon>Clupei</taxon>
        <taxon>Clupeiformes</taxon>
        <taxon>Clupeoidei</taxon>
        <taxon>Clupeidae</taxon>
        <taxon>Alosa</taxon>
    </lineage>
</organism>
<reference evidence="9" key="1">
    <citation type="submission" date="2020-10" db="EMBL/GenBank/DDBJ databases">
        <title>Chromosome-scale genome assembly of the Allis shad, Alosa alosa.</title>
        <authorList>
            <person name="Margot Z."/>
            <person name="Christophe K."/>
            <person name="Cabau C."/>
            <person name="Louis A."/>
            <person name="Berthelot C."/>
            <person name="Parey E."/>
            <person name="Roest Crollius H."/>
            <person name="Montfort J."/>
            <person name="Robinson-Rechavi M."/>
            <person name="Bucao C."/>
            <person name="Bouchez O."/>
            <person name="Gislard M."/>
            <person name="Lluch J."/>
            <person name="Milhes M."/>
            <person name="Lampietro C."/>
            <person name="Lopez Roques C."/>
            <person name="Donnadieu C."/>
            <person name="Braasch I."/>
            <person name="Desvignes T."/>
            <person name="Postlethwait J."/>
            <person name="Bobe J."/>
            <person name="Guiguen Y."/>
        </authorList>
    </citation>
    <scope>NUCLEOTIDE SEQUENCE</scope>
    <source>
        <strain evidence="9">M-15738</strain>
        <tissue evidence="9">Blood</tissue>
    </source>
</reference>
<sequence>MAKLVTCGLLITLLDISLPLAVEAAGEYCHGWSDSYNTWHRGFQCPEQYDGEEARYCCGTCTLRYCCTSVEARLDQSTCDPDDFSNGKVRTMTSNVPTYLPFVIVVSAFLSFVLVGTVVSVCCCHCLKPKSAERHSGPTQTSLLEPGGAAAESLTPSRDSSSSASTAGRSTGMTRPSGSDVTMNIYGPMGNMYPALGVQPPQHFPSPSHLPAQFYQPYLNYSVPPEHTMITAQAFLDNHSVYRQPHGQPFHQAPMHTEPICPGLTI</sequence>
<gene>
    <name evidence="9" type="ORF">AALO_G00026970</name>
</gene>
<evidence type="ECO:0000256" key="3">
    <source>
        <dbReference type="ARBA" id="ARBA00022989"/>
    </source>
</evidence>
<keyword evidence="3 6" id="KW-1133">Transmembrane helix</keyword>
<evidence type="ECO:0000259" key="8">
    <source>
        <dbReference type="Pfam" id="PF13908"/>
    </source>
</evidence>
<dbReference type="AlphaFoldDB" id="A0AAV6HES5"/>
<feature type="domain" description="Shisa N-terminal" evidence="8">
    <location>
        <begin position="26"/>
        <end position="80"/>
    </location>
</feature>
<dbReference type="Proteomes" id="UP000823561">
    <property type="component" value="Chromosome 2"/>
</dbReference>
<evidence type="ECO:0000313" key="10">
    <source>
        <dbReference type="Proteomes" id="UP000823561"/>
    </source>
</evidence>
<keyword evidence="4 6" id="KW-0472">Membrane</keyword>
<dbReference type="InterPro" id="IPR053891">
    <property type="entry name" value="Shisa_N"/>
</dbReference>
<comment type="caution">
    <text evidence="9">The sequence shown here is derived from an EMBL/GenBank/DDBJ whole genome shotgun (WGS) entry which is preliminary data.</text>
</comment>
<evidence type="ECO:0000313" key="9">
    <source>
        <dbReference type="EMBL" id="KAG5284461.1"/>
    </source>
</evidence>
<keyword evidence="10" id="KW-1185">Reference proteome</keyword>
<evidence type="ECO:0000256" key="6">
    <source>
        <dbReference type="SAM" id="Phobius"/>
    </source>
</evidence>